<keyword evidence="15" id="KW-1185">Reference proteome</keyword>
<dbReference type="Pfam" id="PF18035">
    <property type="entry name" value="Bap31_Bap29_C"/>
    <property type="match status" value="1"/>
</dbReference>
<evidence type="ECO:0000313" key="14">
    <source>
        <dbReference type="EMBL" id="CAI5759630.1"/>
    </source>
</evidence>
<dbReference type="GO" id="GO:0006886">
    <property type="term" value="P:intracellular protein transport"/>
    <property type="evidence" value="ECO:0007669"/>
    <property type="project" value="UniProtKB-UniRule"/>
</dbReference>
<evidence type="ECO:0000259" key="12">
    <source>
        <dbReference type="Pfam" id="PF05529"/>
    </source>
</evidence>
<evidence type="ECO:0000256" key="11">
    <source>
        <dbReference type="RuleBase" id="RU367026"/>
    </source>
</evidence>
<dbReference type="EMBL" id="CANTUO010000004">
    <property type="protein sequence ID" value="CAI5759630.1"/>
    <property type="molecule type" value="Genomic_DNA"/>
</dbReference>
<evidence type="ECO:0000256" key="10">
    <source>
        <dbReference type="ARBA" id="ARBA00023136"/>
    </source>
</evidence>
<keyword evidence="4 11" id="KW-0812">Transmembrane</keyword>
<organism evidence="14 15">
    <name type="scientific">Candida verbasci</name>
    <dbReference type="NCBI Taxonomy" id="1227364"/>
    <lineage>
        <taxon>Eukaryota</taxon>
        <taxon>Fungi</taxon>
        <taxon>Dikarya</taxon>
        <taxon>Ascomycota</taxon>
        <taxon>Saccharomycotina</taxon>
        <taxon>Pichiomycetes</taxon>
        <taxon>Debaryomycetaceae</taxon>
        <taxon>Candida/Lodderomyces clade</taxon>
        <taxon>Candida</taxon>
    </lineage>
</organism>
<sequence>MSFVFVTMVVQMVFLFLLVVPLPFVIRSQIVELTFKLQKSQNFKVFLTFALVLMGLQFFDCLQKLDKYKHTTSNPLYPGTNYDQLASKFYAQRNLYLSGAILYLQMSISTVITIVRKLVLKEREIRNFGKNVDISEEIVKLKQLIELKQKDIDTMKKQIGGIQTAYNQLNIDERTNKHD</sequence>
<keyword evidence="8 11" id="KW-1133">Transmembrane helix</keyword>
<evidence type="ECO:0000256" key="1">
    <source>
        <dbReference type="ARBA" id="ARBA00004477"/>
    </source>
</evidence>
<keyword evidence="10 11" id="KW-0472">Membrane</keyword>
<evidence type="ECO:0000256" key="8">
    <source>
        <dbReference type="ARBA" id="ARBA00022989"/>
    </source>
</evidence>
<comment type="function">
    <text evidence="11">May play a role in anterograde transport of membrane proteins from the endoplasmic reticulum to the Golgi.</text>
</comment>
<dbReference type="InterPro" id="IPR008417">
    <property type="entry name" value="BAP29/BAP31"/>
</dbReference>
<accession>A0A9W4U0B4</accession>
<keyword evidence="6 11" id="KW-0931">ER-Golgi transport</keyword>
<name>A0A9W4U0B4_9ASCO</name>
<keyword evidence="3 11" id="KW-0813">Transport</keyword>
<comment type="similarity">
    <text evidence="2 11">Belongs to the BCAP29/BCAP31 family.</text>
</comment>
<dbReference type="PANTHER" id="PTHR12701">
    <property type="entry name" value="BCR-ASSOCIATED PROTEIN, BAP"/>
    <property type="match status" value="1"/>
</dbReference>
<evidence type="ECO:0000256" key="3">
    <source>
        <dbReference type="ARBA" id="ARBA00022448"/>
    </source>
</evidence>
<dbReference type="GO" id="GO:0006888">
    <property type="term" value="P:endoplasmic reticulum to Golgi vesicle-mediated transport"/>
    <property type="evidence" value="ECO:0007669"/>
    <property type="project" value="UniProtKB-UniRule"/>
</dbReference>
<feature type="domain" description="BAP29/BAP31 transmembrane" evidence="12">
    <location>
        <begin position="1"/>
        <end position="127"/>
    </location>
</feature>
<gene>
    <name evidence="14" type="ORF">CANVERA_P4141</name>
</gene>
<dbReference type="InterPro" id="IPR040463">
    <property type="entry name" value="BAP29/BAP31_N"/>
</dbReference>
<dbReference type="PANTHER" id="PTHR12701:SF19">
    <property type="entry name" value="ENDOPLASMIC RETICULUM TRANSMEMBRANE PROTEIN 1-RELATED"/>
    <property type="match status" value="1"/>
</dbReference>
<reference evidence="14" key="1">
    <citation type="submission" date="2022-12" db="EMBL/GenBank/DDBJ databases">
        <authorList>
            <person name="Brejova B."/>
        </authorList>
    </citation>
    <scope>NUCLEOTIDE SEQUENCE</scope>
</reference>
<comment type="caution">
    <text evidence="14">The sequence shown here is derived from an EMBL/GenBank/DDBJ whole genome shotgun (WGS) entry which is preliminary data.</text>
</comment>
<protein>
    <recommendedName>
        <fullName evidence="11">Endoplasmic reticulum transmembrane protein</fullName>
    </recommendedName>
</protein>
<keyword evidence="7 11" id="KW-0653">Protein transport</keyword>
<keyword evidence="5 11" id="KW-0256">Endoplasmic reticulum</keyword>
<evidence type="ECO:0000256" key="4">
    <source>
        <dbReference type="ARBA" id="ARBA00022692"/>
    </source>
</evidence>
<feature type="transmembrane region" description="Helical" evidence="11">
    <location>
        <begin position="95"/>
        <end position="115"/>
    </location>
</feature>
<dbReference type="InterPro" id="IPR041672">
    <property type="entry name" value="Bap31/Bap29_C"/>
</dbReference>
<dbReference type="GO" id="GO:0070973">
    <property type="term" value="P:protein localization to endoplasmic reticulum exit site"/>
    <property type="evidence" value="ECO:0007669"/>
    <property type="project" value="UniProtKB-UniRule"/>
</dbReference>
<feature type="domain" description="Bap31/Bap29 cytoplasmic coiled-coil" evidence="13">
    <location>
        <begin position="136"/>
        <end position="170"/>
    </location>
</feature>
<feature type="transmembrane region" description="Helical" evidence="11">
    <location>
        <begin position="6"/>
        <end position="25"/>
    </location>
</feature>
<evidence type="ECO:0000256" key="7">
    <source>
        <dbReference type="ARBA" id="ARBA00022927"/>
    </source>
</evidence>
<comment type="subcellular location">
    <subcellularLocation>
        <location evidence="1 11">Endoplasmic reticulum membrane</location>
        <topology evidence="1 11">Multi-pass membrane protein</topology>
    </subcellularLocation>
</comment>
<keyword evidence="9" id="KW-0175">Coiled coil</keyword>
<evidence type="ECO:0000256" key="6">
    <source>
        <dbReference type="ARBA" id="ARBA00022892"/>
    </source>
</evidence>
<evidence type="ECO:0000256" key="9">
    <source>
        <dbReference type="ARBA" id="ARBA00023054"/>
    </source>
</evidence>
<evidence type="ECO:0000259" key="13">
    <source>
        <dbReference type="Pfam" id="PF18035"/>
    </source>
</evidence>
<dbReference type="Proteomes" id="UP001152885">
    <property type="component" value="Unassembled WGS sequence"/>
</dbReference>
<feature type="transmembrane region" description="Helical" evidence="11">
    <location>
        <begin position="45"/>
        <end position="65"/>
    </location>
</feature>
<evidence type="ECO:0000256" key="2">
    <source>
        <dbReference type="ARBA" id="ARBA00007956"/>
    </source>
</evidence>
<dbReference type="GO" id="GO:0005789">
    <property type="term" value="C:endoplasmic reticulum membrane"/>
    <property type="evidence" value="ECO:0007669"/>
    <property type="project" value="UniProtKB-SubCell"/>
</dbReference>
<proteinExistence type="inferred from homology"/>
<dbReference type="OrthoDB" id="435607at2759"/>
<dbReference type="Pfam" id="PF05529">
    <property type="entry name" value="Bap31"/>
    <property type="match status" value="1"/>
</dbReference>
<dbReference type="AlphaFoldDB" id="A0A9W4U0B4"/>
<evidence type="ECO:0000256" key="5">
    <source>
        <dbReference type="ARBA" id="ARBA00022824"/>
    </source>
</evidence>
<evidence type="ECO:0000313" key="15">
    <source>
        <dbReference type="Proteomes" id="UP001152885"/>
    </source>
</evidence>